<evidence type="ECO:0000259" key="1">
    <source>
        <dbReference type="Pfam" id="PF03167"/>
    </source>
</evidence>
<dbReference type="RefSeq" id="WP_209370594.1">
    <property type="nucleotide sequence ID" value="NZ_JAGIZA010000002.1"/>
</dbReference>
<dbReference type="Pfam" id="PF03167">
    <property type="entry name" value="UDG"/>
    <property type="match status" value="1"/>
</dbReference>
<evidence type="ECO:0000313" key="3">
    <source>
        <dbReference type="Proteomes" id="UP000677537"/>
    </source>
</evidence>
<keyword evidence="3" id="KW-1185">Reference proteome</keyword>
<dbReference type="Proteomes" id="UP000677537">
    <property type="component" value="Unassembled WGS sequence"/>
</dbReference>
<evidence type="ECO:0000313" key="2">
    <source>
        <dbReference type="EMBL" id="MBP0491761.1"/>
    </source>
</evidence>
<dbReference type="SUPFAM" id="SSF52141">
    <property type="entry name" value="Uracil-DNA glycosylase-like"/>
    <property type="match status" value="1"/>
</dbReference>
<protein>
    <submittedName>
        <fullName evidence="2">Uracil-DNA glycosylase</fullName>
    </submittedName>
</protein>
<reference evidence="2" key="1">
    <citation type="submission" date="2021-03" db="EMBL/GenBank/DDBJ databases">
        <authorList>
            <person name="So Y."/>
        </authorList>
    </citation>
    <scope>NUCLEOTIDE SEQUENCE</scope>
    <source>
        <strain evidence="2">SG15</strain>
    </source>
</reference>
<name>A0A940MWG9_9PROT</name>
<dbReference type="CDD" id="cd10035">
    <property type="entry name" value="UDG_like"/>
    <property type="match status" value="1"/>
</dbReference>
<dbReference type="Gene3D" id="3.40.470.10">
    <property type="entry name" value="Uracil-DNA glycosylase-like domain"/>
    <property type="match status" value="1"/>
</dbReference>
<dbReference type="EMBL" id="JAGIZA010000002">
    <property type="protein sequence ID" value="MBP0491761.1"/>
    <property type="molecule type" value="Genomic_DNA"/>
</dbReference>
<organism evidence="2 3">
    <name type="scientific">Roseomonas indoligenes</name>
    <dbReference type="NCBI Taxonomy" id="2820811"/>
    <lineage>
        <taxon>Bacteria</taxon>
        <taxon>Pseudomonadati</taxon>
        <taxon>Pseudomonadota</taxon>
        <taxon>Alphaproteobacteria</taxon>
        <taxon>Acetobacterales</taxon>
        <taxon>Roseomonadaceae</taxon>
        <taxon>Roseomonas</taxon>
    </lineage>
</organism>
<accession>A0A940MWG9</accession>
<comment type="caution">
    <text evidence="2">The sequence shown here is derived from an EMBL/GenBank/DDBJ whole genome shotgun (WGS) entry which is preliminary data.</text>
</comment>
<gene>
    <name evidence="2" type="ORF">J5Y10_03100</name>
</gene>
<dbReference type="AlphaFoldDB" id="A0A940MWG9"/>
<dbReference type="InterPro" id="IPR005122">
    <property type="entry name" value="Uracil-DNA_glycosylase-like"/>
</dbReference>
<proteinExistence type="predicted"/>
<sequence>MMAAGRRGPHAGALSDPAELAARHALLRDAPHTAPIRALAGRIREATGRPVPEPDPLDGGAEARLLLLLETPGPRLSHENAIVSRDKPGGTGANLRRFLDAARIDRRDMLIWNAVPWIIHAPGALNRAPRTAELRAGLEWVPPLLEAMPNLRVAVLAGRFAAAAEPILRAARPGLPVLTMPHPSPTYVCTSPAVPARIAETLEAAAALLRGGRA</sequence>
<dbReference type="InterPro" id="IPR036895">
    <property type="entry name" value="Uracil-DNA_glycosylase-like_sf"/>
</dbReference>
<feature type="domain" description="Uracil-DNA glycosylase-like" evidence="1">
    <location>
        <begin position="59"/>
        <end position="198"/>
    </location>
</feature>